<dbReference type="Gene3D" id="2.120.10.80">
    <property type="entry name" value="Kelch-type beta propeller"/>
    <property type="match status" value="2"/>
</dbReference>
<dbReference type="Gene3D" id="3.30.40.10">
    <property type="entry name" value="Zinc/RING finger domain, C3HC4 (zinc finger)"/>
    <property type="match status" value="2"/>
</dbReference>
<keyword evidence="1" id="KW-0880">Kelch repeat</keyword>
<evidence type="ECO:0000256" key="1">
    <source>
        <dbReference type="ARBA" id="ARBA00022441"/>
    </source>
</evidence>
<dbReference type="GO" id="GO:0008270">
    <property type="term" value="F:zinc ion binding"/>
    <property type="evidence" value="ECO:0007669"/>
    <property type="project" value="UniProtKB-KW"/>
</dbReference>
<accession>A0A6S7I530</accession>
<gene>
    <name evidence="4" type="ORF">PACLA_8A047552</name>
</gene>
<dbReference type="InterPro" id="IPR015915">
    <property type="entry name" value="Kelch-typ_b-propeller"/>
</dbReference>
<proteinExistence type="predicted"/>
<organism evidence="4 5">
    <name type="scientific">Paramuricea clavata</name>
    <name type="common">Red gorgonian</name>
    <name type="synonym">Violescent sea-whip</name>
    <dbReference type="NCBI Taxonomy" id="317549"/>
    <lineage>
        <taxon>Eukaryota</taxon>
        <taxon>Metazoa</taxon>
        <taxon>Cnidaria</taxon>
        <taxon>Anthozoa</taxon>
        <taxon>Octocorallia</taxon>
        <taxon>Malacalcyonacea</taxon>
        <taxon>Plexauridae</taxon>
        <taxon>Paramuricea</taxon>
    </lineage>
</organism>
<dbReference type="InterPro" id="IPR006652">
    <property type="entry name" value="Kelch_1"/>
</dbReference>
<dbReference type="InterPro" id="IPR001841">
    <property type="entry name" value="Znf_RING"/>
</dbReference>
<dbReference type="SUPFAM" id="SSF49599">
    <property type="entry name" value="TRAF domain-like"/>
    <property type="match status" value="1"/>
</dbReference>
<dbReference type="AlphaFoldDB" id="A0A6S7I530"/>
<evidence type="ECO:0000256" key="3">
    <source>
        <dbReference type="ARBA" id="ARBA00022833"/>
    </source>
</evidence>
<dbReference type="Pfam" id="PF24681">
    <property type="entry name" value="Kelch_KLHDC2_KLHL20_DRC7"/>
    <property type="match status" value="1"/>
</dbReference>
<reference evidence="4" key="1">
    <citation type="submission" date="2020-04" db="EMBL/GenBank/DDBJ databases">
        <authorList>
            <person name="Alioto T."/>
            <person name="Alioto T."/>
            <person name="Gomez Garrido J."/>
        </authorList>
    </citation>
    <scope>NUCLEOTIDE SEQUENCE</scope>
    <source>
        <strain evidence="4">A484AB</strain>
    </source>
</reference>
<evidence type="ECO:0000313" key="5">
    <source>
        <dbReference type="Proteomes" id="UP001152795"/>
    </source>
</evidence>
<keyword evidence="3" id="KW-0862">Zinc</keyword>
<dbReference type="SUPFAM" id="SSF117281">
    <property type="entry name" value="Kelch motif"/>
    <property type="match status" value="2"/>
</dbReference>
<keyword evidence="2" id="KW-0479">Metal-binding</keyword>
<dbReference type="OrthoDB" id="6017243at2759"/>
<dbReference type="SMART" id="SM00612">
    <property type="entry name" value="Kelch"/>
    <property type="match status" value="5"/>
</dbReference>
<dbReference type="PANTHER" id="PTHR10131">
    <property type="entry name" value="TNF RECEPTOR ASSOCIATED FACTOR"/>
    <property type="match status" value="1"/>
</dbReference>
<dbReference type="Pfam" id="PF13923">
    <property type="entry name" value="zf-C3HC4_2"/>
    <property type="match status" value="1"/>
</dbReference>
<keyword evidence="5" id="KW-1185">Reference proteome</keyword>
<dbReference type="PROSITE" id="PS50089">
    <property type="entry name" value="ZF_RING_2"/>
    <property type="match status" value="1"/>
</dbReference>
<keyword evidence="2" id="KW-0863">Zinc-finger</keyword>
<dbReference type="PANTHER" id="PTHR10131:SF157">
    <property type="entry name" value="RECEPTOR-ASSOCIATED FACTOR, PUTATIVE-RELATED"/>
    <property type="match status" value="1"/>
</dbReference>
<dbReference type="SUPFAM" id="SSF57850">
    <property type="entry name" value="RING/U-box"/>
    <property type="match status" value="1"/>
</dbReference>
<name>A0A6S7I530_PARCT</name>
<protein>
    <submittedName>
        <fullName evidence="4">RING finger 151-like</fullName>
    </submittedName>
</protein>
<evidence type="ECO:0000256" key="2">
    <source>
        <dbReference type="ARBA" id="ARBA00022771"/>
    </source>
</evidence>
<sequence>MACSKYELGYEDNRFEIVVSQRFHCPICFLVLKDPVMCKNEHYYCSSCMKKHLEKSSSCPTCLEHLSVDTLKPASRIVKDYISELNIHCDFHPRGCLEMVQVENLKRHVASCGFTPVQCSNDGCNVLVNVRDKLHHETEVCDFRKLKCHDCGQLKNEVKELKDKMLVRQDQIKNEMKSMKEAVKSEVKGEMDKMKKEMKIGIKRMKVEMMNEIKGMIENEMKGMKREMKDEIKQVAVNAMAGMKELQVEMNGTCSSDARENIFVTGGCHVEGRRDVRNKSTEFFNWADQTWTLLASAPFEGRSHTCSFLYQGQMVVAGGSDGKRTNTLKCLNVADPAATWKDFAVNLPVKCGAHKVLIHDDRLFMSGGWVESSGGVPESQRSDAVYEVQLLPPYSSKILTRFPQARSHHGMEMFDQKLFILGGYDGNVMASVVQYDLITNECKEMSPLPYAVDEMATVLWRINVLVIGGEDEDNNALSKVVMYDVITGRSQMLPCMKHKRRGCTAVLTGNVVVVMGGKNENAEDLKSVECFDLERQVWQDLPDMCKARAFATAVAKPNH</sequence>
<comment type="caution">
    <text evidence="4">The sequence shown here is derived from an EMBL/GenBank/DDBJ whole genome shotgun (WGS) entry which is preliminary data.</text>
</comment>
<dbReference type="EMBL" id="CACRXK020007363">
    <property type="protein sequence ID" value="CAB4012059.1"/>
    <property type="molecule type" value="Genomic_DNA"/>
</dbReference>
<dbReference type="InterPro" id="IPR013083">
    <property type="entry name" value="Znf_RING/FYVE/PHD"/>
</dbReference>
<evidence type="ECO:0000313" key="4">
    <source>
        <dbReference type="EMBL" id="CAB4012059.1"/>
    </source>
</evidence>
<dbReference type="GO" id="GO:0043122">
    <property type="term" value="P:regulation of canonical NF-kappaB signal transduction"/>
    <property type="evidence" value="ECO:0007669"/>
    <property type="project" value="TreeGrafter"/>
</dbReference>
<dbReference type="Proteomes" id="UP001152795">
    <property type="component" value="Unassembled WGS sequence"/>
</dbReference>